<sequence>MLGCSKDKEGCSMLTYLEVAAVISQKHHMESCLHTKWKRKQFKKNTSAKQTADILTTYYQEYILVFASGNNIRLLATSKSWSMVGTFKMMSEWYLQLFTFHTFVADKLVPAL</sequence>
<comment type="caution">
    <text evidence="1">The sequence shown here is derived from an EMBL/GenBank/DDBJ whole genome shotgun (WGS) entry which is preliminary data.</text>
</comment>
<evidence type="ECO:0000313" key="2">
    <source>
        <dbReference type="Proteomes" id="UP000054805"/>
    </source>
</evidence>
<gene>
    <name evidence="1" type="ORF">T4B_5850</name>
</gene>
<keyword evidence="2" id="KW-1185">Reference proteome</keyword>
<accession>A0A0V1GPI8</accession>
<dbReference type="Proteomes" id="UP000054805">
    <property type="component" value="Unassembled WGS sequence"/>
</dbReference>
<dbReference type="EMBL" id="JYDS01000908">
    <property type="protein sequence ID" value="KRZ00172.1"/>
    <property type="molecule type" value="Genomic_DNA"/>
</dbReference>
<organism evidence="1 2">
    <name type="scientific">Trichinella pseudospiralis</name>
    <name type="common">Parasitic roundworm</name>
    <dbReference type="NCBI Taxonomy" id="6337"/>
    <lineage>
        <taxon>Eukaryota</taxon>
        <taxon>Metazoa</taxon>
        <taxon>Ecdysozoa</taxon>
        <taxon>Nematoda</taxon>
        <taxon>Enoplea</taxon>
        <taxon>Dorylaimia</taxon>
        <taxon>Trichinellida</taxon>
        <taxon>Trichinellidae</taxon>
        <taxon>Trichinella</taxon>
    </lineage>
</organism>
<evidence type="ECO:0000313" key="1">
    <source>
        <dbReference type="EMBL" id="KRZ00172.1"/>
    </source>
</evidence>
<dbReference type="AlphaFoldDB" id="A0A0V1GPI8"/>
<protein>
    <submittedName>
        <fullName evidence="1">Uncharacterized protein</fullName>
    </submittedName>
</protein>
<proteinExistence type="predicted"/>
<name>A0A0V1GPI8_TRIPS</name>
<reference evidence="1 2" key="1">
    <citation type="submission" date="2015-01" db="EMBL/GenBank/DDBJ databases">
        <title>Evolution of Trichinella species and genotypes.</title>
        <authorList>
            <person name="Korhonen P.K."/>
            <person name="Edoardo P."/>
            <person name="Giuseppe L.R."/>
            <person name="Gasser R.B."/>
        </authorList>
    </citation>
    <scope>NUCLEOTIDE SEQUENCE [LARGE SCALE GENOMIC DNA]</scope>
    <source>
        <strain evidence="1">ISS588</strain>
    </source>
</reference>